<feature type="region of interest" description="Disordered" evidence="1">
    <location>
        <begin position="1"/>
        <end position="88"/>
    </location>
</feature>
<sequence>MSSKKTARQPEDESPNLRPYQAPRMDSTNESQVPGTEGYAEPGAMPNQQCQETPPPAASAQAGPAMPAGPPPPPPAPQPGPAAADASGTAQMLASLVHMFSMQQQAMATSQQQMHTFMAQHAQFQHEMYEMQSRANRQKQKANQPKFHGRADDDLELWLFHIEEHFDAMSWYREFKHAMGTNPRTWSLFKQQIRARNRDSDYEFKLLTKMHDLQVSSTQQEYNTKFMQLLSMSSIDMPEVVKRWFYQQNLRPETNSYVSQNYPVTLKDTIEHVQRFEDAQNVPKLKKGTTASANTQNRKSSSQSGKGRSTETGSSNLKTLQNRYRTPEVALWCQLVSNAASRATSRPSVQVRTPNPKKTRMLGGGKQTVIPRRVTTFTFSISNFPDFTTSAFVVDIPESCDVMLGMLWLGDVNPIINWAFKTVHPRSKVQAAVRVGGRRCGQPRRSPRQRAAAKLREYFVHGYQSEVGGYHPVAVTSKAAAAWEVLKDTPVYPLLSEFRDVVFRSELPSVPPTRQDNLDASIVVSDATPVHRKQFPFSKEQREAILKWTQEMLKAKLIRPSSSPYCEWNIVHDFRGLNAKVRVPANPIPRKDEILRAMSRGRLFSALDLLWGFFQVRLREDSIPYTAFATPDELFEYLVTPMGISSSPASFNRLVQSVFKDFDSFCRTYFDDLFVFTPTDSVEVHMIALRKVLTRCAERQLIDPAKATAIRDWPLPKTKKDLQSFIGTCVYVSRFCAGFAEYIALLTEAVRNKRPKDSISLTEQQKQAFAALKTKVSSTPTLAHADFAKDFHVSVDASDFAIGGYIFQYDDTGQERIIAFGGRKLS</sequence>
<dbReference type="Gene3D" id="3.30.70.270">
    <property type="match status" value="2"/>
</dbReference>
<evidence type="ECO:0000313" key="5">
    <source>
        <dbReference type="EMBL" id="ETL36713.1"/>
    </source>
</evidence>
<dbReference type="Gene3D" id="2.40.70.10">
    <property type="entry name" value="Acid Proteases"/>
    <property type="match status" value="1"/>
</dbReference>
<dbReference type="FunFam" id="3.30.70.270:FF:000020">
    <property type="entry name" value="Transposon Tf2-6 polyprotein-like Protein"/>
    <property type="match status" value="1"/>
</dbReference>
<dbReference type="VEuPathDB" id="FungiDB:PPTG_24175"/>
<organism evidence="5">
    <name type="scientific">Phytophthora nicotianae</name>
    <name type="common">Potato buckeye rot agent</name>
    <name type="synonym">Phytophthora parasitica</name>
    <dbReference type="NCBI Taxonomy" id="4792"/>
    <lineage>
        <taxon>Eukaryota</taxon>
        <taxon>Sar</taxon>
        <taxon>Stramenopiles</taxon>
        <taxon>Oomycota</taxon>
        <taxon>Peronosporomycetes</taxon>
        <taxon>Peronosporales</taxon>
        <taxon>Peronosporaceae</taxon>
        <taxon>Phytophthora</taxon>
    </lineage>
</organism>
<feature type="region of interest" description="Disordered" evidence="1">
    <location>
        <begin position="277"/>
        <end position="320"/>
    </location>
</feature>
<feature type="region of interest" description="Disordered" evidence="1">
    <location>
        <begin position="344"/>
        <end position="364"/>
    </location>
</feature>
<feature type="domain" description="Reverse transcriptase/retrotransposon-derived protein RNase H-like" evidence="3">
    <location>
        <begin position="762"/>
        <end position="826"/>
    </location>
</feature>
<feature type="compositionally biased region" description="Polar residues" evidence="1">
    <location>
        <begin position="310"/>
        <end position="320"/>
    </location>
</feature>
<protein>
    <recommendedName>
        <fullName evidence="6">Reverse transcriptase domain-containing protein</fullName>
    </recommendedName>
</protein>
<dbReference type="Proteomes" id="UP000053864">
    <property type="component" value="Unassembled WGS sequence"/>
</dbReference>
<dbReference type="EMBL" id="KI673704">
    <property type="protein sequence ID" value="ETL36713.1"/>
    <property type="molecule type" value="Genomic_DNA"/>
</dbReference>
<dbReference type="SUPFAM" id="SSF56672">
    <property type="entry name" value="DNA/RNA polymerases"/>
    <property type="match status" value="1"/>
</dbReference>
<dbReference type="InterPro" id="IPR000477">
    <property type="entry name" value="RT_dom"/>
</dbReference>
<dbReference type="PANTHER" id="PTHR33064">
    <property type="entry name" value="POL PROTEIN"/>
    <property type="match status" value="1"/>
</dbReference>
<reference evidence="5" key="1">
    <citation type="submission" date="2013-11" db="EMBL/GenBank/DDBJ databases">
        <title>The Genome Sequence of Phytophthora parasitica CJ05E6.</title>
        <authorList>
            <consortium name="The Broad Institute Genomics Platform"/>
            <person name="Russ C."/>
            <person name="Tyler B."/>
            <person name="Panabieres F."/>
            <person name="Shan W."/>
            <person name="Tripathy S."/>
            <person name="Grunwald N."/>
            <person name="Machado M."/>
            <person name="Johnson C.S."/>
            <person name="Arredondo F."/>
            <person name="Hong C."/>
            <person name="Coffey M."/>
            <person name="Young S.K."/>
            <person name="Zeng Q."/>
            <person name="Gargeya S."/>
            <person name="Fitzgerald M."/>
            <person name="Abouelleil A."/>
            <person name="Alvarado L."/>
            <person name="Chapman S.B."/>
            <person name="Gainer-Dewar J."/>
            <person name="Goldberg J."/>
            <person name="Griggs A."/>
            <person name="Gujja S."/>
            <person name="Hansen M."/>
            <person name="Howarth C."/>
            <person name="Imamovic A."/>
            <person name="Ireland A."/>
            <person name="Larimer J."/>
            <person name="McCowan C."/>
            <person name="Murphy C."/>
            <person name="Pearson M."/>
            <person name="Poon T.W."/>
            <person name="Priest M."/>
            <person name="Roberts A."/>
            <person name="Saif S."/>
            <person name="Shea T."/>
            <person name="Sykes S."/>
            <person name="Wortman J."/>
            <person name="Nusbaum C."/>
            <person name="Birren B."/>
        </authorList>
    </citation>
    <scope>NUCLEOTIDE SEQUENCE [LARGE SCALE GENOMIC DNA]</scope>
    <source>
        <strain evidence="5">CJ05E6</strain>
    </source>
</reference>
<dbReference type="VEuPathDB" id="FungiDB:PPTG_10584"/>
<evidence type="ECO:0008006" key="6">
    <source>
        <dbReference type="Google" id="ProtNLM"/>
    </source>
</evidence>
<feature type="domain" description="Reverse transcriptase" evidence="2">
    <location>
        <begin position="573"/>
        <end position="702"/>
    </location>
</feature>
<proteinExistence type="predicted"/>
<name>W2ITL2_PHYNI</name>
<evidence type="ECO:0000259" key="3">
    <source>
        <dbReference type="Pfam" id="PF17919"/>
    </source>
</evidence>
<dbReference type="Pfam" id="PF00078">
    <property type="entry name" value="RVT_1"/>
    <property type="match status" value="1"/>
</dbReference>
<dbReference type="Pfam" id="PF19259">
    <property type="entry name" value="Ty3_capsid"/>
    <property type="match status" value="1"/>
</dbReference>
<dbReference type="AlphaFoldDB" id="W2ITL2"/>
<feature type="compositionally biased region" description="Pro residues" evidence="1">
    <location>
        <begin position="67"/>
        <end position="80"/>
    </location>
</feature>
<dbReference type="InterPro" id="IPR021109">
    <property type="entry name" value="Peptidase_aspartic_dom_sf"/>
</dbReference>
<feature type="compositionally biased region" description="Polar residues" evidence="1">
    <location>
        <begin position="344"/>
        <end position="353"/>
    </location>
</feature>
<dbReference type="InterPro" id="IPR043128">
    <property type="entry name" value="Rev_trsase/Diguanyl_cyclase"/>
</dbReference>
<evidence type="ECO:0000259" key="2">
    <source>
        <dbReference type="Pfam" id="PF00078"/>
    </source>
</evidence>
<dbReference type="CDD" id="cd01647">
    <property type="entry name" value="RT_LTR"/>
    <property type="match status" value="1"/>
</dbReference>
<dbReference type="InterPro" id="IPR041577">
    <property type="entry name" value="RT_RNaseH_2"/>
</dbReference>
<accession>W2ITL2</accession>
<dbReference type="InterPro" id="IPR051320">
    <property type="entry name" value="Viral_Replic_Matur_Polypro"/>
</dbReference>
<dbReference type="InterPro" id="IPR045358">
    <property type="entry name" value="Ty3_capsid"/>
</dbReference>
<feature type="compositionally biased region" description="Low complexity" evidence="1">
    <location>
        <begin position="296"/>
        <end position="307"/>
    </location>
</feature>
<evidence type="ECO:0000259" key="4">
    <source>
        <dbReference type="Pfam" id="PF19259"/>
    </source>
</evidence>
<feature type="domain" description="Ty3 transposon capsid-like protein" evidence="4">
    <location>
        <begin position="167"/>
        <end position="280"/>
    </location>
</feature>
<dbReference type="Gene3D" id="3.10.10.10">
    <property type="entry name" value="HIV Type 1 Reverse Transcriptase, subunit A, domain 1"/>
    <property type="match status" value="1"/>
</dbReference>
<gene>
    <name evidence="5" type="ORF">L916_11354</name>
</gene>
<evidence type="ECO:0000256" key="1">
    <source>
        <dbReference type="SAM" id="MobiDB-lite"/>
    </source>
</evidence>
<dbReference type="InterPro" id="IPR043502">
    <property type="entry name" value="DNA/RNA_pol_sf"/>
</dbReference>
<dbReference type="PANTHER" id="PTHR33064:SF37">
    <property type="entry name" value="RIBONUCLEASE H"/>
    <property type="match status" value="1"/>
</dbReference>
<dbReference type="Pfam" id="PF17919">
    <property type="entry name" value="RT_RNaseH_2"/>
    <property type="match status" value="1"/>
</dbReference>